<feature type="transmembrane region" description="Helical" evidence="6">
    <location>
        <begin position="123"/>
        <end position="143"/>
    </location>
</feature>
<dbReference type="AlphaFoldDB" id="A0A0T5NTZ4"/>
<dbReference type="PATRIC" id="fig|1641875.4.peg.267"/>
<keyword evidence="8" id="KW-1185">Reference proteome</keyword>
<comment type="caution">
    <text evidence="7">The sequence shown here is derived from an EMBL/GenBank/DDBJ whole genome shotgun (WGS) entry which is preliminary data.</text>
</comment>
<keyword evidence="3 6" id="KW-0812">Transmembrane</keyword>
<organism evidence="7 8">
    <name type="scientific">Roseovarius atlanticus</name>
    <dbReference type="NCBI Taxonomy" id="1641875"/>
    <lineage>
        <taxon>Bacteria</taxon>
        <taxon>Pseudomonadati</taxon>
        <taxon>Pseudomonadota</taxon>
        <taxon>Alphaproteobacteria</taxon>
        <taxon>Rhodobacterales</taxon>
        <taxon>Roseobacteraceae</taxon>
        <taxon>Roseovarius</taxon>
    </lineage>
</organism>
<dbReference type="GO" id="GO:0005886">
    <property type="term" value="C:plasma membrane"/>
    <property type="evidence" value="ECO:0007669"/>
    <property type="project" value="UniProtKB-SubCell"/>
</dbReference>
<evidence type="ECO:0008006" key="9">
    <source>
        <dbReference type="Google" id="ProtNLM"/>
    </source>
</evidence>
<keyword evidence="5 6" id="KW-0472">Membrane</keyword>
<evidence type="ECO:0000256" key="4">
    <source>
        <dbReference type="ARBA" id="ARBA00022989"/>
    </source>
</evidence>
<feature type="transmembrane region" description="Helical" evidence="6">
    <location>
        <begin position="220"/>
        <end position="242"/>
    </location>
</feature>
<comment type="subcellular location">
    <subcellularLocation>
        <location evidence="1">Cell membrane</location>
        <topology evidence="1">Multi-pass membrane protein</topology>
    </subcellularLocation>
</comment>
<dbReference type="OrthoDB" id="9126302at2"/>
<dbReference type="Pfam" id="PF03706">
    <property type="entry name" value="LPG_synthase_TM"/>
    <property type="match status" value="1"/>
</dbReference>
<dbReference type="Proteomes" id="UP000051295">
    <property type="component" value="Unassembled WGS sequence"/>
</dbReference>
<proteinExistence type="predicted"/>
<keyword evidence="2" id="KW-1003">Cell membrane</keyword>
<reference evidence="7 8" key="1">
    <citation type="submission" date="2015-04" db="EMBL/GenBank/DDBJ databases">
        <title>The draft genome sequence of Roseovarius sp.R12b.</title>
        <authorList>
            <person name="Li G."/>
            <person name="Lai Q."/>
            <person name="Shao Z."/>
            <person name="Yan P."/>
        </authorList>
    </citation>
    <scope>NUCLEOTIDE SEQUENCE [LARGE SCALE GENOMIC DNA]</scope>
    <source>
        <strain evidence="7 8">R12B</strain>
    </source>
</reference>
<dbReference type="PANTHER" id="PTHR40277:SF1">
    <property type="entry name" value="BLL5419 PROTEIN"/>
    <property type="match status" value="1"/>
</dbReference>
<sequence length="299" mass="31002">MRLWAIKLCASAALLAAMLWWTDTAEVGARLARADWPWLAVSLGALTLATLSMARRWQLTAQALDIPIGFGAAVREYYLAQLINSVLPGGVLGDVGRAVRVRRQADLARAGQSVAAERLMGQVAMFGLLALGLIGAVLVPGGIAWPGGVWALLVALPVLCAVALWGARQFQATRSFPGLVWRLIGHGWIVMHAVLGALLLVLGLYAAARATGSVIPPEGLFTVLPLVFCAMLVPLSVAGWGWREGAAAALFPLIGLDANAGVAMGICYGAMMLLSALPGLAFLWVPGAAGAAPEGAGPS</sequence>
<protein>
    <recommendedName>
        <fullName evidence="9">Lysylphosphatidylglycerol synthetase</fullName>
    </recommendedName>
</protein>
<dbReference type="RefSeq" id="WP_057793728.1">
    <property type="nucleotide sequence ID" value="NZ_LAXJ01000010.1"/>
</dbReference>
<gene>
    <name evidence="7" type="ORF">XM53_12370</name>
</gene>
<evidence type="ECO:0000256" key="5">
    <source>
        <dbReference type="ARBA" id="ARBA00023136"/>
    </source>
</evidence>
<evidence type="ECO:0000256" key="1">
    <source>
        <dbReference type="ARBA" id="ARBA00004651"/>
    </source>
</evidence>
<evidence type="ECO:0000313" key="8">
    <source>
        <dbReference type="Proteomes" id="UP000051295"/>
    </source>
</evidence>
<evidence type="ECO:0000256" key="6">
    <source>
        <dbReference type="SAM" id="Phobius"/>
    </source>
</evidence>
<evidence type="ECO:0000313" key="7">
    <source>
        <dbReference type="EMBL" id="KRS12411.1"/>
    </source>
</evidence>
<feature type="transmembrane region" description="Helical" evidence="6">
    <location>
        <begin position="34"/>
        <end position="54"/>
    </location>
</feature>
<feature type="transmembrane region" description="Helical" evidence="6">
    <location>
        <begin position="149"/>
        <end position="167"/>
    </location>
</feature>
<keyword evidence="4 6" id="KW-1133">Transmembrane helix</keyword>
<dbReference type="PANTHER" id="PTHR40277">
    <property type="entry name" value="BLL5419 PROTEIN"/>
    <property type="match status" value="1"/>
</dbReference>
<feature type="transmembrane region" description="Helical" evidence="6">
    <location>
        <begin position="188"/>
        <end position="208"/>
    </location>
</feature>
<name>A0A0T5NTZ4_9RHOB</name>
<evidence type="ECO:0000256" key="3">
    <source>
        <dbReference type="ARBA" id="ARBA00022692"/>
    </source>
</evidence>
<dbReference type="InterPro" id="IPR022791">
    <property type="entry name" value="L-PG_synthase/AglD"/>
</dbReference>
<feature type="transmembrane region" description="Helical" evidence="6">
    <location>
        <begin position="262"/>
        <end position="285"/>
    </location>
</feature>
<evidence type="ECO:0000256" key="2">
    <source>
        <dbReference type="ARBA" id="ARBA00022475"/>
    </source>
</evidence>
<accession>A0A0T5NTZ4</accession>
<dbReference type="EMBL" id="LAXJ01000010">
    <property type="protein sequence ID" value="KRS12411.1"/>
    <property type="molecule type" value="Genomic_DNA"/>
</dbReference>
<dbReference type="STRING" id="1641875.XM53_12370"/>